<accession>A0A0R3RMH3</accession>
<dbReference type="WBParaSite" id="EEL_0000268301-mRNA-1">
    <property type="protein sequence ID" value="EEL_0000268301-mRNA-1"/>
    <property type="gene ID" value="EEL_0000268301"/>
</dbReference>
<keyword evidence="3" id="KW-1185">Reference proteome</keyword>
<dbReference type="PANTHER" id="PTHR31569:SF4">
    <property type="entry name" value="SWIM-TYPE DOMAIN-CONTAINING PROTEIN"/>
    <property type="match status" value="1"/>
</dbReference>
<evidence type="ECO:0000259" key="2">
    <source>
        <dbReference type="Pfam" id="PF21599"/>
    </source>
</evidence>
<dbReference type="InterPro" id="IPR048325">
    <property type="entry name" value="ZSWIM3_N"/>
</dbReference>
<feature type="domain" description="ZSWIM3 N-terminal" evidence="2">
    <location>
        <begin position="250"/>
        <end position="354"/>
    </location>
</feature>
<organism evidence="3 4">
    <name type="scientific">Elaeophora elaphi</name>
    <dbReference type="NCBI Taxonomy" id="1147741"/>
    <lineage>
        <taxon>Eukaryota</taxon>
        <taxon>Metazoa</taxon>
        <taxon>Ecdysozoa</taxon>
        <taxon>Nematoda</taxon>
        <taxon>Chromadorea</taxon>
        <taxon>Rhabditida</taxon>
        <taxon>Spirurina</taxon>
        <taxon>Spiruromorpha</taxon>
        <taxon>Filarioidea</taxon>
        <taxon>Onchocercidae</taxon>
        <taxon>Elaeophora</taxon>
    </lineage>
</organism>
<dbReference type="InterPro" id="IPR052579">
    <property type="entry name" value="Zinc_finger_SWIM"/>
</dbReference>
<protein>
    <submittedName>
        <fullName evidence="4">FAR1 domain-containing protein</fullName>
    </submittedName>
</protein>
<name>A0A0R3RMH3_9BILA</name>
<proteinExistence type="predicted"/>
<reference evidence="4" key="1">
    <citation type="submission" date="2017-02" db="UniProtKB">
        <authorList>
            <consortium name="WormBaseParasite"/>
        </authorList>
    </citation>
    <scope>IDENTIFICATION</scope>
</reference>
<dbReference type="AlphaFoldDB" id="A0A0R3RMH3"/>
<evidence type="ECO:0000313" key="3">
    <source>
        <dbReference type="Proteomes" id="UP000050640"/>
    </source>
</evidence>
<feature type="compositionally biased region" description="Basic and acidic residues" evidence="1">
    <location>
        <begin position="189"/>
        <end position="199"/>
    </location>
</feature>
<dbReference type="Pfam" id="PF21599">
    <property type="entry name" value="ZSWIM3_N"/>
    <property type="match status" value="1"/>
</dbReference>
<dbReference type="PANTHER" id="PTHR31569">
    <property type="entry name" value="SWIM-TYPE DOMAIN-CONTAINING PROTEIN"/>
    <property type="match status" value="1"/>
</dbReference>
<sequence>MSSAEQTKEAPAQLSTKTPHYAKEAINAHVKDAMIIQEKVINELNLSIQTDSFNVAAELQVRKIENGKGNAVETSTKTIMKQTKNGMQTSSIGNNTHSINEESEITALGNGSIRNKRKPTFVRHITRRCVFSLKEVLLENNIEQNENKTGRAVQEYFDESDEEPVNLSNKNGQWQVLNKQSDQAISSEQHCEENSDKRNGKGVMISSSSTKRKRIDSELPNLNPRYGTRTFSTFAPEEQEELRREASNIHAGAKFQSFDEFAKYLEAYKIVNNCPYRKGSSEYLRDGEGCIIERFKYKYMVLQCAYFGKPRKRGGGRRPNQVYLPSECQARVRLIADTINGYLQISSFHEKHKNHGMTERDYLRVVNKKRRNLVGKFMDS</sequence>
<evidence type="ECO:0000313" key="4">
    <source>
        <dbReference type="WBParaSite" id="EEL_0000268301-mRNA-1"/>
    </source>
</evidence>
<feature type="region of interest" description="Disordered" evidence="1">
    <location>
        <begin position="187"/>
        <end position="229"/>
    </location>
</feature>
<dbReference type="Proteomes" id="UP000050640">
    <property type="component" value="Unplaced"/>
</dbReference>
<evidence type="ECO:0000256" key="1">
    <source>
        <dbReference type="SAM" id="MobiDB-lite"/>
    </source>
</evidence>
<dbReference type="STRING" id="1147741.A0A0R3RMH3"/>